<feature type="region of interest" description="Disordered" evidence="1">
    <location>
        <begin position="166"/>
        <end position="205"/>
    </location>
</feature>
<reference evidence="2 3" key="1">
    <citation type="journal article" date="2024" name="Ann. Entomol. Soc. Am.">
        <title>Genomic analyses of the southern and eastern yellowjacket wasps (Hymenoptera: Vespidae) reveal evolutionary signatures of social life.</title>
        <authorList>
            <person name="Catto M.A."/>
            <person name="Caine P.B."/>
            <person name="Orr S.E."/>
            <person name="Hunt B.G."/>
            <person name="Goodisman M.A.D."/>
        </authorList>
    </citation>
    <scope>NUCLEOTIDE SEQUENCE [LARGE SCALE GENOMIC DNA]</scope>
    <source>
        <strain evidence="2">233</strain>
        <tissue evidence="2">Head and thorax</tissue>
    </source>
</reference>
<evidence type="ECO:0000313" key="2">
    <source>
        <dbReference type="EMBL" id="KAL2714896.1"/>
    </source>
</evidence>
<proteinExistence type="predicted"/>
<evidence type="ECO:0000256" key="1">
    <source>
        <dbReference type="SAM" id="MobiDB-lite"/>
    </source>
</evidence>
<name>A0ABD2A2N9_VESSQ</name>
<dbReference type="EMBL" id="JAUDFV010000155">
    <property type="protein sequence ID" value="KAL2714896.1"/>
    <property type="molecule type" value="Genomic_DNA"/>
</dbReference>
<organism evidence="2 3">
    <name type="scientific">Vespula squamosa</name>
    <name type="common">Southern yellow jacket</name>
    <name type="synonym">Wasp</name>
    <dbReference type="NCBI Taxonomy" id="30214"/>
    <lineage>
        <taxon>Eukaryota</taxon>
        <taxon>Metazoa</taxon>
        <taxon>Ecdysozoa</taxon>
        <taxon>Arthropoda</taxon>
        <taxon>Hexapoda</taxon>
        <taxon>Insecta</taxon>
        <taxon>Pterygota</taxon>
        <taxon>Neoptera</taxon>
        <taxon>Endopterygota</taxon>
        <taxon>Hymenoptera</taxon>
        <taxon>Apocrita</taxon>
        <taxon>Aculeata</taxon>
        <taxon>Vespoidea</taxon>
        <taxon>Vespidae</taxon>
        <taxon>Vespinae</taxon>
        <taxon>Vespula</taxon>
    </lineage>
</organism>
<gene>
    <name evidence="2" type="ORF">V1478_014594</name>
</gene>
<feature type="region of interest" description="Disordered" evidence="1">
    <location>
        <begin position="1"/>
        <end position="29"/>
    </location>
</feature>
<feature type="compositionally biased region" description="Basic and acidic residues" evidence="1">
    <location>
        <begin position="1"/>
        <end position="15"/>
    </location>
</feature>
<keyword evidence="3" id="KW-1185">Reference proteome</keyword>
<feature type="region of interest" description="Disordered" evidence="1">
    <location>
        <begin position="47"/>
        <end position="124"/>
    </location>
</feature>
<comment type="caution">
    <text evidence="2">The sequence shown here is derived from an EMBL/GenBank/DDBJ whole genome shotgun (WGS) entry which is preliminary data.</text>
</comment>
<accession>A0ABD2A2N9</accession>
<dbReference type="AlphaFoldDB" id="A0ABD2A2N9"/>
<dbReference type="Proteomes" id="UP001607302">
    <property type="component" value="Unassembled WGS sequence"/>
</dbReference>
<protein>
    <submittedName>
        <fullName evidence="2">Uncharacterized protein</fullName>
    </submittedName>
</protein>
<sequence>MYKESRAIEVPELDLRGTSQHPLSPFAPDSTREALCCVLDIWETPRKSRGSRPIKGTGQSCKRKRKAESGTLPKKRKKPRERLGSTSCERKAVGNEQNEPNWHSVDERSSKRRGGGGGGDDDDCERRLQIERKGSPPFHEQFHFQKFRMTRAKTLEAFTRKARQSTILRLGENSAKGQRSPREDKSRGSSATRSQSRIQERSGRKQSFVQSRWLEHIRFVFAECKDRVDDFNVSTLRT</sequence>
<evidence type="ECO:0000313" key="3">
    <source>
        <dbReference type="Proteomes" id="UP001607302"/>
    </source>
</evidence>
<feature type="compositionally biased region" description="Polar residues" evidence="1">
    <location>
        <begin position="188"/>
        <end position="197"/>
    </location>
</feature>